<dbReference type="AlphaFoldDB" id="A0A6A4TQ98"/>
<feature type="region of interest" description="Disordered" evidence="1">
    <location>
        <begin position="61"/>
        <end position="85"/>
    </location>
</feature>
<organism evidence="2 3">
    <name type="scientific">Scophthalmus maximus</name>
    <name type="common">Turbot</name>
    <name type="synonym">Psetta maxima</name>
    <dbReference type="NCBI Taxonomy" id="52904"/>
    <lineage>
        <taxon>Eukaryota</taxon>
        <taxon>Metazoa</taxon>
        <taxon>Chordata</taxon>
        <taxon>Craniata</taxon>
        <taxon>Vertebrata</taxon>
        <taxon>Euteleostomi</taxon>
        <taxon>Actinopterygii</taxon>
        <taxon>Neopterygii</taxon>
        <taxon>Teleostei</taxon>
        <taxon>Neoteleostei</taxon>
        <taxon>Acanthomorphata</taxon>
        <taxon>Carangaria</taxon>
        <taxon>Pleuronectiformes</taxon>
        <taxon>Pleuronectoidei</taxon>
        <taxon>Scophthalmidae</taxon>
        <taxon>Scophthalmus</taxon>
    </lineage>
</organism>
<feature type="region of interest" description="Disordered" evidence="1">
    <location>
        <begin position="1"/>
        <end position="26"/>
    </location>
</feature>
<evidence type="ECO:0000313" key="3">
    <source>
        <dbReference type="Proteomes" id="UP000438429"/>
    </source>
</evidence>
<name>A0A6A4TQ98_SCOMX</name>
<comment type="caution">
    <text evidence="2">The sequence shown here is derived from an EMBL/GenBank/DDBJ whole genome shotgun (WGS) entry which is preliminary data.</text>
</comment>
<dbReference type="EMBL" id="VEVO01000001">
    <property type="protein sequence ID" value="KAF0046528.1"/>
    <property type="molecule type" value="Genomic_DNA"/>
</dbReference>
<protein>
    <submittedName>
        <fullName evidence="2">Uncharacterized protein</fullName>
    </submittedName>
</protein>
<evidence type="ECO:0000313" key="2">
    <source>
        <dbReference type="EMBL" id="KAF0046528.1"/>
    </source>
</evidence>
<gene>
    <name evidence="2" type="ORF">F2P81_000161</name>
</gene>
<dbReference type="Proteomes" id="UP000438429">
    <property type="component" value="Unassembled WGS sequence"/>
</dbReference>
<reference evidence="2 3" key="1">
    <citation type="submission" date="2019-06" db="EMBL/GenBank/DDBJ databases">
        <title>Draft genomes of female and male turbot (Scophthalmus maximus).</title>
        <authorList>
            <person name="Xu H."/>
            <person name="Xu X.-W."/>
            <person name="Shao C."/>
            <person name="Chen S."/>
        </authorList>
    </citation>
    <scope>NUCLEOTIDE SEQUENCE [LARGE SCALE GENOMIC DNA]</scope>
    <source>
        <strain evidence="2">Ysfricsl-2016a</strain>
        <tissue evidence="2">Blood</tissue>
    </source>
</reference>
<evidence type="ECO:0000256" key="1">
    <source>
        <dbReference type="SAM" id="MobiDB-lite"/>
    </source>
</evidence>
<sequence length="85" mass="9630">MSFKGSGDVTNNIFGNREPLSDPLAHRRTDQVGKLLEMTESDLWIKTRTCPANPSTRAWYRSRASYPETKKTNGTAQNKSKELKN</sequence>
<accession>A0A6A4TQ98</accession>
<proteinExistence type="predicted"/>